<gene>
    <name evidence="1" type="ORF">CRM82_15590</name>
</gene>
<dbReference type="Proteomes" id="UP000220246">
    <property type="component" value="Unassembled WGS sequence"/>
</dbReference>
<dbReference type="STRING" id="1219032.GCA_001515545_00482"/>
<dbReference type="EMBL" id="PDEA01000001">
    <property type="protein sequence ID" value="PEH89835.1"/>
    <property type="molecule type" value="Genomic_DNA"/>
</dbReference>
<sequence>MQETDWLEPWTSTTGARDSYLRTFAEQLARETSPGHALHGVPVQLIGRGNGDDALFALLDGTGRVALVHLVWQGQQTPPWPATAIFASLEAWRTEHMIPESREWLE</sequence>
<comment type="caution">
    <text evidence="1">The sequence shown here is derived from an EMBL/GenBank/DDBJ whole genome shotgun (WGS) entry which is preliminary data.</text>
</comment>
<name>A0A2A7UWY2_COMTR</name>
<proteinExistence type="predicted"/>
<dbReference type="OrthoDB" id="215765at2"/>
<accession>A0A2A7UWY2</accession>
<evidence type="ECO:0000313" key="2">
    <source>
        <dbReference type="Proteomes" id="UP000220246"/>
    </source>
</evidence>
<evidence type="ECO:0000313" key="1">
    <source>
        <dbReference type="EMBL" id="PEH89835.1"/>
    </source>
</evidence>
<reference evidence="2" key="1">
    <citation type="submission" date="2017-09" db="EMBL/GenBank/DDBJ databases">
        <title>FDA dAtabase for Regulatory Grade micrObial Sequences (FDA-ARGOS): Supporting development and validation of Infectious Disease Dx tests.</title>
        <authorList>
            <person name="Minogue T."/>
            <person name="Wolcott M."/>
            <person name="Wasieloski L."/>
            <person name="Aguilar W."/>
            <person name="Moore D."/>
            <person name="Tallon L."/>
            <person name="Sadzewicz L."/>
            <person name="Ott S."/>
            <person name="Zhao X."/>
            <person name="Nagaraj S."/>
            <person name="Vavikolanu K."/>
            <person name="Aluvathingal J."/>
            <person name="Nadendla S."/>
            <person name="Sichtig H."/>
        </authorList>
    </citation>
    <scope>NUCLEOTIDE SEQUENCE [LARGE SCALE GENOMIC DNA]</scope>
    <source>
        <strain evidence="2">FDAARGOS_394</strain>
    </source>
</reference>
<dbReference type="AlphaFoldDB" id="A0A2A7UWY2"/>
<keyword evidence="2" id="KW-1185">Reference proteome</keyword>
<dbReference type="RefSeq" id="WP_066533087.1">
    <property type="nucleotide sequence ID" value="NZ_PDEA01000001.1"/>
</dbReference>
<dbReference type="GeneID" id="80802045"/>
<organism evidence="1 2">
    <name type="scientific">Comamonas terrigena</name>
    <dbReference type="NCBI Taxonomy" id="32013"/>
    <lineage>
        <taxon>Bacteria</taxon>
        <taxon>Pseudomonadati</taxon>
        <taxon>Pseudomonadota</taxon>
        <taxon>Betaproteobacteria</taxon>
        <taxon>Burkholderiales</taxon>
        <taxon>Comamonadaceae</taxon>
        <taxon>Comamonas</taxon>
    </lineage>
</organism>
<protein>
    <submittedName>
        <fullName evidence="1">Uncharacterized protein</fullName>
    </submittedName>
</protein>